<dbReference type="InterPro" id="IPR037185">
    <property type="entry name" value="EmrE-like"/>
</dbReference>
<keyword evidence="1" id="KW-0812">Transmembrane</keyword>
<keyword evidence="1" id="KW-1133">Transmembrane helix</keyword>
<evidence type="ECO:0000259" key="2">
    <source>
        <dbReference type="Pfam" id="PF00892"/>
    </source>
</evidence>
<feature type="transmembrane region" description="Helical" evidence="1">
    <location>
        <begin position="176"/>
        <end position="197"/>
    </location>
</feature>
<feature type="domain" description="EamA" evidence="2">
    <location>
        <begin position="3"/>
        <end position="136"/>
    </location>
</feature>
<dbReference type="PANTHER" id="PTHR22911:SF103">
    <property type="entry name" value="BLR2811 PROTEIN"/>
    <property type="match status" value="1"/>
</dbReference>
<dbReference type="PANTHER" id="PTHR22911">
    <property type="entry name" value="ACYL-MALONYL CONDENSING ENZYME-RELATED"/>
    <property type="match status" value="1"/>
</dbReference>
<feature type="transmembrane region" description="Helical" evidence="1">
    <location>
        <begin position="203"/>
        <end position="222"/>
    </location>
</feature>
<feature type="transmembrane region" description="Helical" evidence="1">
    <location>
        <begin position="259"/>
        <end position="280"/>
    </location>
</feature>
<feature type="transmembrane region" description="Helical" evidence="1">
    <location>
        <begin position="120"/>
        <end position="136"/>
    </location>
</feature>
<name>A0A937D8D1_9BURK</name>
<keyword evidence="1" id="KW-0472">Membrane</keyword>
<keyword evidence="4" id="KW-1185">Reference proteome</keyword>
<feature type="transmembrane region" description="Helical" evidence="1">
    <location>
        <begin position="94"/>
        <end position="113"/>
    </location>
</feature>
<proteinExistence type="predicted"/>
<dbReference type="Proteomes" id="UP000613011">
    <property type="component" value="Unassembled WGS sequence"/>
</dbReference>
<gene>
    <name evidence="3" type="ORF">JI739_21535</name>
</gene>
<reference evidence="3" key="1">
    <citation type="submission" date="2021-01" db="EMBL/GenBank/DDBJ databases">
        <title>Ramlibacter sp. strain AW1 16S ribosomal RNA gene Genome sequencing and assembly.</title>
        <authorList>
            <person name="Kang M."/>
        </authorList>
    </citation>
    <scope>NUCLEOTIDE SEQUENCE</scope>
    <source>
        <strain evidence="3">AW1</strain>
    </source>
</reference>
<dbReference type="SUPFAM" id="SSF103481">
    <property type="entry name" value="Multidrug resistance efflux transporter EmrE"/>
    <property type="match status" value="2"/>
</dbReference>
<sequence>MLAGIALLMLACLFFASNDTAGKVLVVSGVPVVMAIWGRYVAQAVAISAVALPLRGRTLLRTRQPGFHLLRGLMLLGGSVFVFWSLLYMPVGELTAIIMITPLLVTLLGATVLKERVSPLRWLLVAGGFAGTLVIIRPGGSAFGWVMVLPLLQVAFSCGFQLLTSRMARTEDPFTMHFYTSWVGVLATSLAVPLAWAPLASPWLWLLMAGMGALSTVGHLLFIGAFQRAPASTLMPYVYVQIGFAMLAGWLVFGHVPDGWSMLGMALIAACGMTGAWLSVQEMRARLAPVPARQA</sequence>
<dbReference type="GO" id="GO:0016020">
    <property type="term" value="C:membrane"/>
    <property type="evidence" value="ECO:0007669"/>
    <property type="project" value="InterPro"/>
</dbReference>
<accession>A0A937D8D1</accession>
<evidence type="ECO:0000313" key="3">
    <source>
        <dbReference type="EMBL" id="MBL0422933.1"/>
    </source>
</evidence>
<comment type="caution">
    <text evidence="3">The sequence shown here is derived from an EMBL/GenBank/DDBJ whole genome shotgun (WGS) entry which is preliminary data.</text>
</comment>
<organism evidence="3 4">
    <name type="scientific">Ramlibacter aurantiacus</name>
    <dbReference type="NCBI Taxonomy" id="2801330"/>
    <lineage>
        <taxon>Bacteria</taxon>
        <taxon>Pseudomonadati</taxon>
        <taxon>Pseudomonadota</taxon>
        <taxon>Betaproteobacteria</taxon>
        <taxon>Burkholderiales</taxon>
        <taxon>Comamonadaceae</taxon>
        <taxon>Ramlibacter</taxon>
    </lineage>
</organism>
<dbReference type="InterPro" id="IPR000620">
    <property type="entry name" value="EamA_dom"/>
</dbReference>
<evidence type="ECO:0000256" key="1">
    <source>
        <dbReference type="SAM" id="Phobius"/>
    </source>
</evidence>
<dbReference type="AlphaFoldDB" id="A0A937D8D1"/>
<protein>
    <submittedName>
        <fullName evidence="3">DMT family transporter</fullName>
    </submittedName>
</protein>
<dbReference type="Pfam" id="PF00892">
    <property type="entry name" value="EamA"/>
    <property type="match status" value="2"/>
</dbReference>
<dbReference type="EMBL" id="JAEQNA010000010">
    <property type="protein sequence ID" value="MBL0422933.1"/>
    <property type="molecule type" value="Genomic_DNA"/>
</dbReference>
<feature type="domain" description="EamA" evidence="2">
    <location>
        <begin position="151"/>
        <end position="269"/>
    </location>
</feature>
<feature type="transmembrane region" description="Helical" evidence="1">
    <location>
        <begin position="234"/>
        <end position="253"/>
    </location>
</feature>
<feature type="transmembrane region" description="Helical" evidence="1">
    <location>
        <begin position="32"/>
        <end position="54"/>
    </location>
</feature>
<feature type="transmembrane region" description="Helical" evidence="1">
    <location>
        <begin position="66"/>
        <end position="88"/>
    </location>
</feature>
<evidence type="ECO:0000313" key="4">
    <source>
        <dbReference type="Proteomes" id="UP000613011"/>
    </source>
</evidence>
<feature type="transmembrane region" description="Helical" evidence="1">
    <location>
        <begin position="142"/>
        <end position="164"/>
    </location>
</feature>